<evidence type="ECO:0000256" key="11">
    <source>
        <dbReference type="ARBA" id="ARBA00022679"/>
    </source>
</evidence>
<evidence type="ECO:0000256" key="1">
    <source>
        <dbReference type="ARBA" id="ARBA00001141"/>
    </source>
</evidence>
<dbReference type="PANTHER" id="PTHR10434:SF59">
    <property type="entry name" value="1-ACYL-SN-GLYCEROL-3-PHOSPHATE ACYLTRANSFERASE"/>
    <property type="match status" value="1"/>
</dbReference>
<evidence type="ECO:0000256" key="7">
    <source>
        <dbReference type="ARBA" id="ARBA00016139"/>
    </source>
</evidence>
<dbReference type="EC" id="2.3.1.51" evidence="6 18"/>
<dbReference type="SMART" id="SM00563">
    <property type="entry name" value="PlsC"/>
    <property type="match status" value="1"/>
</dbReference>
<evidence type="ECO:0000256" key="5">
    <source>
        <dbReference type="ARBA" id="ARBA00008655"/>
    </source>
</evidence>
<evidence type="ECO:0000313" key="21">
    <source>
        <dbReference type="EMBL" id="BCR06136.1"/>
    </source>
</evidence>
<evidence type="ECO:0000256" key="17">
    <source>
        <dbReference type="ARBA" id="ARBA00037183"/>
    </source>
</evidence>
<keyword evidence="19" id="KW-1133">Transmembrane helix</keyword>
<comment type="function">
    <text evidence="17">Converts lysophosphatidic acid (LPA) into phosphatidic acid by incorporating acyl moiety at the 2 position.</text>
</comment>
<comment type="catalytic activity">
    <reaction evidence="1 18">
        <text>a 1-acyl-sn-glycero-3-phosphate + an acyl-CoA = a 1,2-diacyl-sn-glycero-3-phosphate + CoA</text>
        <dbReference type="Rhea" id="RHEA:19709"/>
        <dbReference type="ChEBI" id="CHEBI:57287"/>
        <dbReference type="ChEBI" id="CHEBI:57970"/>
        <dbReference type="ChEBI" id="CHEBI:58342"/>
        <dbReference type="ChEBI" id="CHEBI:58608"/>
        <dbReference type="EC" id="2.3.1.51"/>
    </reaction>
</comment>
<sequence>MLRTIFFFVTFIPWTLFVIFTGVPLSFLSPDYLHNYARFWAQVGLRLAGVRLSAEGQQHLQQGQPVIYMPNHQSNFDILALFASLPGQFRWLAKEELFRIPLFGFAMRRSGYIPIDRSDRKKSMLSMKEAARRISEGASVIVFPEGTRSMDGKLLPFKKGGFMLALQAGVPVVPVAITGSRDINPKHSRWIQGGHIQVRIFPPVAAGQQAAADRDAFMEAVRHPIATAVGE</sequence>
<keyword evidence="13 19" id="KW-0472">Membrane</keyword>
<keyword evidence="16 18" id="KW-0012">Acyltransferase</keyword>
<evidence type="ECO:0000256" key="3">
    <source>
        <dbReference type="ARBA" id="ARBA00004728"/>
    </source>
</evidence>
<comment type="subcellular location">
    <subcellularLocation>
        <location evidence="2">Cell inner membrane</location>
        <topology evidence="2">Peripheral membrane protein</topology>
    </subcellularLocation>
</comment>
<evidence type="ECO:0000256" key="2">
    <source>
        <dbReference type="ARBA" id="ARBA00004417"/>
    </source>
</evidence>
<keyword evidence="10" id="KW-0997">Cell inner membrane</keyword>
<name>A0ABN6E1D1_9BACT</name>
<keyword evidence="19" id="KW-0812">Transmembrane</keyword>
<feature type="transmembrane region" description="Helical" evidence="19">
    <location>
        <begin position="6"/>
        <end position="28"/>
    </location>
</feature>
<keyword evidence="9 18" id="KW-0444">Lipid biosynthesis</keyword>
<evidence type="ECO:0000256" key="16">
    <source>
        <dbReference type="ARBA" id="ARBA00023315"/>
    </source>
</evidence>
<gene>
    <name evidence="21" type="ORF">DESUT3_32050</name>
</gene>
<evidence type="ECO:0000256" key="4">
    <source>
        <dbReference type="ARBA" id="ARBA00005189"/>
    </source>
</evidence>
<keyword evidence="8" id="KW-1003">Cell membrane</keyword>
<evidence type="ECO:0000259" key="20">
    <source>
        <dbReference type="SMART" id="SM00563"/>
    </source>
</evidence>
<evidence type="ECO:0000256" key="13">
    <source>
        <dbReference type="ARBA" id="ARBA00023136"/>
    </source>
</evidence>
<comment type="pathway">
    <text evidence="3">Phospholipid metabolism; CDP-diacylglycerol biosynthesis; CDP-diacylglycerol from sn-glycerol 3-phosphate: step 2/3.</text>
</comment>
<keyword evidence="12 18" id="KW-0443">Lipid metabolism</keyword>
<evidence type="ECO:0000256" key="8">
    <source>
        <dbReference type="ARBA" id="ARBA00022475"/>
    </source>
</evidence>
<keyword evidence="11 18" id="KW-0808">Transferase</keyword>
<protein>
    <recommendedName>
        <fullName evidence="7 18">1-acyl-sn-glycerol-3-phosphate acyltransferase</fullName>
        <ecNumber evidence="6 18">2.3.1.51</ecNumber>
    </recommendedName>
</protein>
<dbReference type="InterPro" id="IPR004552">
    <property type="entry name" value="AGP_acyltrans"/>
</dbReference>
<keyword evidence="22" id="KW-1185">Reference proteome</keyword>
<keyword evidence="15 18" id="KW-1208">Phospholipid metabolism</keyword>
<dbReference type="InterPro" id="IPR002123">
    <property type="entry name" value="Plipid/glycerol_acylTrfase"/>
</dbReference>
<evidence type="ECO:0000313" key="22">
    <source>
        <dbReference type="Proteomes" id="UP001319827"/>
    </source>
</evidence>
<comment type="domain">
    <text evidence="18">The HXXXXD motif is essential for acyltransferase activity and may constitute the binding site for the phosphate moiety of the glycerol-3-phosphate.</text>
</comment>
<evidence type="ECO:0000256" key="9">
    <source>
        <dbReference type="ARBA" id="ARBA00022516"/>
    </source>
</evidence>
<reference evidence="21 22" key="1">
    <citation type="journal article" date="2016" name="C (Basel)">
        <title>Selective Growth of and Electricity Production by Marine Exoelectrogenic Bacteria in Self-Aggregated Hydrogel of Microbially Reduced Graphene Oxide.</title>
        <authorList>
            <person name="Yoshida N."/>
            <person name="Goto Y."/>
            <person name="Miyata Y."/>
        </authorList>
    </citation>
    <scope>NUCLEOTIDE SEQUENCE [LARGE SCALE GENOMIC DNA]</scope>
    <source>
        <strain evidence="21 22">NIT-T3</strain>
    </source>
</reference>
<evidence type="ECO:0000256" key="6">
    <source>
        <dbReference type="ARBA" id="ARBA00013211"/>
    </source>
</evidence>
<dbReference type="CDD" id="cd07989">
    <property type="entry name" value="LPLAT_AGPAT-like"/>
    <property type="match status" value="1"/>
</dbReference>
<dbReference type="Pfam" id="PF01553">
    <property type="entry name" value="Acyltransferase"/>
    <property type="match status" value="1"/>
</dbReference>
<organism evidence="21 22">
    <name type="scientific">Desulfuromonas versatilis</name>
    <dbReference type="NCBI Taxonomy" id="2802975"/>
    <lineage>
        <taxon>Bacteria</taxon>
        <taxon>Pseudomonadati</taxon>
        <taxon>Thermodesulfobacteriota</taxon>
        <taxon>Desulfuromonadia</taxon>
        <taxon>Desulfuromonadales</taxon>
        <taxon>Desulfuromonadaceae</taxon>
        <taxon>Desulfuromonas</taxon>
    </lineage>
</organism>
<dbReference type="GO" id="GO:0016746">
    <property type="term" value="F:acyltransferase activity"/>
    <property type="evidence" value="ECO:0007669"/>
    <property type="project" value="UniProtKB-KW"/>
</dbReference>
<dbReference type="RefSeq" id="WP_221249514.1">
    <property type="nucleotide sequence ID" value="NZ_AP024355.1"/>
</dbReference>
<comment type="similarity">
    <text evidence="5 18">Belongs to the 1-acyl-sn-glycerol-3-phosphate acyltransferase family.</text>
</comment>
<comment type="pathway">
    <text evidence="4">Lipid metabolism.</text>
</comment>
<dbReference type="NCBIfam" id="TIGR00530">
    <property type="entry name" value="AGP_acyltrn"/>
    <property type="match status" value="1"/>
</dbReference>
<evidence type="ECO:0000256" key="18">
    <source>
        <dbReference type="RuleBase" id="RU361267"/>
    </source>
</evidence>
<reference evidence="21 22" key="2">
    <citation type="journal article" date="2021" name="Int. J. Syst. Evol. Microbiol.">
        <title>Isolation and Polyphasic Characterization of Desulfuromonas versatilis sp. Nov., an Electrogenic Bacteria Capable of Versatile Metabolism Isolated from a Graphene Oxide-Reducing Enrichment Culture.</title>
        <authorList>
            <person name="Xie L."/>
            <person name="Yoshida N."/>
            <person name="Ishii S."/>
            <person name="Meng L."/>
        </authorList>
    </citation>
    <scope>NUCLEOTIDE SEQUENCE [LARGE SCALE GENOMIC DNA]</scope>
    <source>
        <strain evidence="21 22">NIT-T3</strain>
    </source>
</reference>
<feature type="domain" description="Phospholipid/glycerol acyltransferase" evidence="20">
    <location>
        <begin position="66"/>
        <end position="180"/>
    </location>
</feature>
<keyword evidence="14 18" id="KW-0594">Phospholipid biosynthesis</keyword>
<evidence type="ECO:0000256" key="10">
    <source>
        <dbReference type="ARBA" id="ARBA00022519"/>
    </source>
</evidence>
<evidence type="ECO:0000256" key="15">
    <source>
        <dbReference type="ARBA" id="ARBA00023264"/>
    </source>
</evidence>
<dbReference type="SUPFAM" id="SSF69593">
    <property type="entry name" value="Glycerol-3-phosphate (1)-acyltransferase"/>
    <property type="match status" value="1"/>
</dbReference>
<proteinExistence type="inferred from homology"/>
<evidence type="ECO:0000256" key="12">
    <source>
        <dbReference type="ARBA" id="ARBA00023098"/>
    </source>
</evidence>
<accession>A0ABN6E1D1</accession>
<evidence type="ECO:0000256" key="14">
    <source>
        <dbReference type="ARBA" id="ARBA00023209"/>
    </source>
</evidence>
<dbReference type="Proteomes" id="UP001319827">
    <property type="component" value="Chromosome"/>
</dbReference>
<evidence type="ECO:0000256" key="19">
    <source>
        <dbReference type="SAM" id="Phobius"/>
    </source>
</evidence>
<dbReference type="PANTHER" id="PTHR10434">
    <property type="entry name" value="1-ACYL-SN-GLYCEROL-3-PHOSPHATE ACYLTRANSFERASE"/>
    <property type="match status" value="1"/>
</dbReference>
<dbReference type="EMBL" id="AP024355">
    <property type="protein sequence ID" value="BCR06136.1"/>
    <property type="molecule type" value="Genomic_DNA"/>
</dbReference>